<keyword evidence="3" id="KW-0677">Repeat</keyword>
<dbReference type="PROSITE" id="PS50914">
    <property type="entry name" value="BON"/>
    <property type="match status" value="2"/>
</dbReference>
<accession>A0A9X4MPG3</accession>
<dbReference type="PANTHER" id="PTHR34606:SF16">
    <property type="entry name" value="BON DOMAIN-CONTAINING PROTEIN"/>
    <property type="match status" value="1"/>
</dbReference>
<evidence type="ECO:0000313" key="8">
    <source>
        <dbReference type="EMBL" id="MDG4476492.1"/>
    </source>
</evidence>
<evidence type="ECO:0000256" key="5">
    <source>
        <dbReference type="ARBA" id="ARBA00070588"/>
    </source>
</evidence>
<feature type="domain" description="BON" evidence="7">
    <location>
        <begin position="125"/>
        <end position="192"/>
    </location>
</feature>
<evidence type="ECO:0000259" key="7">
    <source>
        <dbReference type="PROSITE" id="PS50914"/>
    </source>
</evidence>
<dbReference type="RefSeq" id="WP_307633459.1">
    <property type="nucleotide sequence ID" value="NZ_JAPHEH010000001.1"/>
</dbReference>
<reference evidence="8" key="1">
    <citation type="journal article" date="2022" name="bioRxiv">
        <title>Thiovibrio frasassiensisgen. nov., sp. nov., an autotrophic, elemental sulfur disproportionating bacterium isolated from sulfidic karst sediment, and proposal of Thiovibrionaceae fam. nov.</title>
        <authorList>
            <person name="Aronson H."/>
            <person name="Thomas C."/>
            <person name="Bhattacharyya M."/>
            <person name="Eckstein S."/>
            <person name="Jensen S."/>
            <person name="Barco R."/>
            <person name="Macalady J."/>
            <person name="Amend J."/>
        </authorList>
    </citation>
    <scope>NUCLEOTIDE SEQUENCE</scope>
    <source>
        <strain evidence="8">RS19-109</strain>
    </source>
</reference>
<proteinExistence type="predicted"/>
<keyword evidence="4" id="KW-0574">Periplasm</keyword>
<feature type="signal peptide" evidence="6">
    <location>
        <begin position="1"/>
        <end position="24"/>
    </location>
</feature>
<dbReference type="FunFam" id="3.30.1340.30:FF:000001">
    <property type="entry name" value="Molecular chaperone OsmY"/>
    <property type="match status" value="1"/>
</dbReference>
<evidence type="ECO:0000256" key="4">
    <source>
        <dbReference type="ARBA" id="ARBA00022764"/>
    </source>
</evidence>
<evidence type="ECO:0000256" key="2">
    <source>
        <dbReference type="ARBA" id="ARBA00022729"/>
    </source>
</evidence>
<comment type="caution">
    <text evidence="8">The sequence shown here is derived from an EMBL/GenBank/DDBJ whole genome shotgun (WGS) entry which is preliminary data.</text>
</comment>
<dbReference type="InterPro" id="IPR014004">
    <property type="entry name" value="Transpt-assoc_nodulatn_dom_bac"/>
</dbReference>
<dbReference type="EMBL" id="JAPHEH010000001">
    <property type="protein sequence ID" value="MDG4476492.1"/>
    <property type="molecule type" value="Genomic_DNA"/>
</dbReference>
<dbReference type="PANTHER" id="PTHR34606">
    <property type="entry name" value="BON DOMAIN-CONTAINING PROTEIN"/>
    <property type="match status" value="1"/>
</dbReference>
<evidence type="ECO:0000256" key="6">
    <source>
        <dbReference type="SAM" id="SignalP"/>
    </source>
</evidence>
<protein>
    <recommendedName>
        <fullName evidence="5">Osmotically-inducible protein Y</fullName>
    </recommendedName>
</protein>
<evidence type="ECO:0000256" key="3">
    <source>
        <dbReference type="ARBA" id="ARBA00022737"/>
    </source>
</evidence>
<dbReference type="SMART" id="SM00749">
    <property type="entry name" value="BON"/>
    <property type="match status" value="2"/>
</dbReference>
<gene>
    <name evidence="8" type="ORF">OLX77_10040</name>
</gene>
<comment type="subcellular location">
    <subcellularLocation>
        <location evidence="1">Periplasm</location>
    </subcellularLocation>
</comment>
<name>A0A9X4MPG3_9BACT</name>
<keyword evidence="2 6" id="KW-0732">Signal</keyword>
<dbReference type="PROSITE" id="PS51257">
    <property type="entry name" value="PROKAR_LIPOPROTEIN"/>
    <property type="match status" value="1"/>
</dbReference>
<dbReference type="Proteomes" id="UP001154240">
    <property type="component" value="Unassembled WGS sequence"/>
</dbReference>
<dbReference type="AlphaFoldDB" id="A0A9X4MPG3"/>
<dbReference type="GO" id="GO:0042597">
    <property type="term" value="C:periplasmic space"/>
    <property type="evidence" value="ECO:0007669"/>
    <property type="project" value="UniProtKB-SubCell"/>
</dbReference>
<dbReference type="InterPro" id="IPR007055">
    <property type="entry name" value="BON_dom"/>
</dbReference>
<feature type="domain" description="BON" evidence="7">
    <location>
        <begin position="49"/>
        <end position="117"/>
    </location>
</feature>
<dbReference type="Pfam" id="PF04972">
    <property type="entry name" value="BON"/>
    <property type="match status" value="2"/>
</dbReference>
<feature type="chain" id="PRO_5040911228" description="Osmotically-inducible protein Y" evidence="6">
    <location>
        <begin position="25"/>
        <end position="192"/>
    </location>
</feature>
<evidence type="ECO:0000256" key="1">
    <source>
        <dbReference type="ARBA" id="ARBA00004418"/>
    </source>
</evidence>
<dbReference type="InterPro" id="IPR051686">
    <property type="entry name" value="Lipoprotein_DolP"/>
</dbReference>
<sequence>MKTLNFFVGMACYGCVLVSFGCSAAVVGGTAAGGYAVGSDERSTGTMVDDGAITAKVKTELIGDKNVKARNIDVDTVSGVVVLSGYVDSQHESNRAAFLAKSVSGVVRVRNELQVGSRTLGQGFDDKVLGAKIKARLVEEPGVRSFNVDVDVYSGSVSVTGTVPSQEQKRKVLNLIRSVEGVKGVVDNLQVH</sequence>
<evidence type="ECO:0000313" key="9">
    <source>
        <dbReference type="Proteomes" id="UP001154240"/>
    </source>
</evidence>
<dbReference type="Gene3D" id="3.30.1340.30">
    <property type="match status" value="2"/>
</dbReference>
<keyword evidence="9" id="KW-1185">Reference proteome</keyword>
<organism evidence="8 9">
    <name type="scientific">Thiovibrio frasassiensis</name>
    <dbReference type="NCBI Taxonomy" id="2984131"/>
    <lineage>
        <taxon>Bacteria</taxon>
        <taxon>Pseudomonadati</taxon>
        <taxon>Thermodesulfobacteriota</taxon>
        <taxon>Desulfobulbia</taxon>
        <taxon>Desulfobulbales</taxon>
        <taxon>Thiovibrionaceae</taxon>
        <taxon>Thiovibrio</taxon>
    </lineage>
</organism>
<reference evidence="8" key="2">
    <citation type="submission" date="2022-10" db="EMBL/GenBank/DDBJ databases">
        <authorList>
            <person name="Aronson H.S."/>
        </authorList>
    </citation>
    <scope>NUCLEOTIDE SEQUENCE</scope>
    <source>
        <strain evidence="8">RS19-109</strain>
    </source>
</reference>